<evidence type="ECO:0000313" key="2">
    <source>
        <dbReference type="WBParaSite" id="nRc.2.0.1.t14167-RA"/>
    </source>
</evidence>
<organism evidence="1 2">
    <name type="scientific">Romanomermis culicivorax</name>
    <name type="common">Nematode worm</name>
    <dbReference type="NCBI Taxonomy" id="13658"/>
    <lineage>
        <taxon>Eukaryota</taxon>
        <taxon>Metazoa</taxon>
        <taxon>Ecdysozoa</taxon>
        <taxon>Nematoda</taxon>
        <taxon>Enoplea</taxon>
        <taxon>Dorylaimia</taxon>
        <taxon>Mermithida</taxon>
        <taxon>Mermithoidea</taxon>
        <taxon>Mermithidae</taxon>
        <taxon>Romanomermis</taxon>
    </lineage>
</organism>
<dbReference type="AlphaFoldDB" id="A0A915IJ09"/>
<dbReference type="Proteomes" id="UP000887565">
    <property type="component" value="Unplaced"/>
</dbReference>
<keyword evidence="1" id="KW-1185">Reference proteome</keyword>
<reference evidence="2" key="1">
    <citation type="submission" date="2022-11" db="UniProtKB">
        <authorList>
            <consortium name="WormBaseParasite"/>
        </authorList>
    </citation>
    <scope>IDENTIFICATION</scope>
</reference>
<evidence type="ECO:0000313" key="1">
    <source>
        <dbReference type="Proteomes" id="UP000887565"/>
    </source>
</evidence>
<name>A0A915IJ09_ROMCU</name>
<sequence length="60" mass="7063">MAIPTYIFGNIYFYGWHKNMVHRDKNAILPKQTPRGSLFHYLNLKSRLAPPKQFPDDDEA</sequence>
<accession>A0A915IJ09</accession>
<protein>
    <submittedName>
        <fullName evidence="2">Uncharacterized protein</fullName>
    </submittedName>
</protein>
<proteinExistence type="predicted"/>
<dbReference type="WBParaSite" id="nRc.2.0.1.t14167-RA">
    <property type="protein sequence ID" value="nRc.2.0.1.t14167-RA"/>
    <property type="gene ID" value="nRc.2.0.1.g14167"/>
</dbReference>